<accession>A0A1G9LX51</accession>
<sequence>MPDDVWNHIEKLYQAGQYRKVHPYIKKVIEKNEIACLKEYMEKRQISRESKKHMITTHKKLLYLDEEFLSNFGIVLVDEDIILKSFLPSHISVPLSKLEKLAKVSTNVSLIKKIETLVKRTRSKTMFTLNGFDLDEEEGAGTSMSVDVPAFCLAEHFYYRDKSKEENLKEDQVAFINPVSLKKNTKYIIVSATADEEIYQYVFGDRVKFYECRKAKYKGVLNQ</sequence>
<dbReference type="AlphaFoldDB" id="A0A1G9LX51"/>
<protein>
    <submittedName>
        <fullName evidence="1">Uncharacterized protein</fullName>
    </submittedName>
</protein>
<dbReference type="RefSeq" id="WP_092067935.1">
    <property type="nucleotide sequence ID" value="NZ_FNHB01000001.1"/>
</dbReference>
<dbReference type="OrthoDB" id="581132at2"/>
<keyword evidence="2" id="KW-1185">Reference proteome</keyword>
<dbReference type="Proteomes" id="UP000214880">
    <property type="component" value="Unassembled WGS sequence"/>
</dbReference>
<dbReference type="EMBL" id="FNHB01000001">
    <property type="protein sequence ID" value="SDL66548.1"/>
    <property type="molecule type" value="Genomic_DNA"/>
</dbReference>
<gene>
    <name evidence="1" type="ORF">SAMN04488502_101497</name>
</gene>
<organism evidence="1 2">
    <name type="scientific">Dendrosporobacter quercicolus</name>
    <dbReference type="NCBI Taxonomy" id="146817"/>
    <lineage>
        <taxon>Bacteria</taxon>
        <taxon>Bacillati</taxon>
        <taxon>Bacillota</taxon>
        <taxon>Negativicutes</taxon>
        <taxon>Selenomonadales</taxon>
        <taxon>Sporomusaceae</taxon>
        <taxon>Dendrosporobacter</taxon>
    </lineage>
</organism>
<name>A0A1G9LX51_9FIRM</name>
<proteinExistence type="predicted"/>
<evidence type="ECO:0000313" key="1">
    <source>
        <dbReference type="EMBL" id="SDL66548.1"/>
    </source>
</evidence>
<dbReference type="STRING" id="146817.SAMN04488502_101497"/>
<evidence type="ECO:0000313" key="2">
    <source>
        <dbReference type="Proteomes" id="UP000214880"/>
    </source>
</evidence>
<reference evidence="1 2" key="1">
    <citation type="submission" date="2016-10" db="EMBL/GenBank/DDBJ databases">
        <authorList>
            <person name="de Groot N.N."/>
        </authorList>
    </citation>
    <scope>NUCLEOTIDE SEQUENCE [LARGE SCALE GENOMIC DNA]</scope>
    <source>
        <strain evidence="1 2">DSM 1736</strain>
    </source>
</reference>